<dbReference type="InterPro" id="IPR008271">
    <property type="entry name" value="Ser/Thr_kinase_AS"/>
</dbReference>
<keyword evidence="3" id="KW-0808">Transferase</keyword>
<dbReference type="PROSITE" id="PS50011">
    <property type="entry name" value="PROTEIN_KINASE_DOM"/>
    <property type="match status" value="1"/>
</dbReference>
<proteinExistence type="predicted"/>
<dbReference type="GO" id="GO:0004674">
    <property type="term" value="F:protein serine/threonine kinase activity"/>
    <property type="evidence" value="ECO:0007669"/>
    <property type="project" value="UniProtKB-KW"/>
</dbReference>
<evidence type="ECO:0000256" key="7">
    <source>
        <dbReference type="ARBA" id="ARBA00047899"/>
    </source>
</evidence>
<dbReference type="Gene3D" id="3.30.200.20">
    <property type="entry name" value="Phosphorylase Kinase, domain 1"/>
    <property type="match status" value="1"/>
</dbReference>
<dbReference type="PANTHER" id="PTHR43289:SF6">
    <property type="entry name" value="SERINE_THREONINE-PROTEIN KINASE NEKL-3"/>
    <property type="match status" value="1"/>
</dbReference>
<dbReference type="RefSeq" id="WP_068573965.1">
    <property type="nucleotide sequence ID" value="NZ_LSRE01000009.1"/>
</dbReference>
<evidence type="ECO:0000256" key="1">
    <source>
        <dbReference type="ARBA" id="ARBA00012513"/>
    </source>
</evidence>
<dbReference type="PANTHER" id="PTHR43289">
    <property type="entry name" value="MITOGEN-ACTIVATED PROTEIN KINASE KINASE KINASE 20-RELATED"/>
    <property type="match status" value="1"/>
</dbReference>
<dbReference type="EMBL" id="LSRE01000009">
    <property type="protein sequence ID" value="KXO99555.1"/>
    <property type="molecule type" value="Genomic_DNA"/>
</dbReference>
<evidence type="ECO:0000313" key="13">
    <source>
        <dbReference type="EMBL" id="KXP03309.1"/>
    </source>
</evidence>
<keyword evidence="4" id="KW-0547">Nucleotide-binding</keyword>
<gene>
    <name evidence="13" type="ORF">AXK60_15840</name>
    <name evidence="12" type="ORF">AXK61_17160</name>
</gene>
<dbReference type="EC" id="2.7.11.1" evidence="1"/>
<evidence type="ECO:0000313" key="12">
    <source>
        <dbReference type="EMBL" id="KXO99555.1"/>
    </source>
</evidence>
<comment type="catalytic activity">
    <reaction evidence="8">
        <text>L-seryl-[protein] + ATP = O-phospho-L-seryl-[protein] + ADP + H(+)</text>
        <dbReference type="Rhea" id="RHEA:17989"/>
        <dbReference type="Rhea" id="RHEA-COMP:9863"/>
        <dbReference type="Rhea" id="RHEA-COMP:11604"/>
        <dbReference type="ChEBI" id="CHEBI:15378"/>
        <dbReference type="ChEBI" id="CHEBI:29999"/>
        <dbReference type="ChEBI" id="CHEBI:30616"/>
        <dbReference type="ChEBI" id="CHEBI:83421"/>
        <dbReference type="ChEBI" id="CHEBI:456216"/>
        <dbReference type="EC" id="2.7.11.1"/>
    </reaction>
</comment>
<protein>
    <recommendedName>
        <fullName evidence="1">non-specific serine/threonine protein kinase</fullName>
        <ecNumber evidence="1">2.7.11.1</ecNumber>
    </recommendedName>
</protein>
<evidence type="ECO:0000256" key="8">
    <source>
        <dbReference type="ARBA" id="ARBA00048679"/>
    </source>
</evidence>
<evidence type="ECO:0000256" key="5">
    <source>
        <dbReference type="ARBA" id="ARBA00022777"/>
    </source>
</evidence>
<dbReference type="FunFam" id="3.30.200.20:FF:000035">
    <property type="entry name" value="Serine/threonine protein kinase Stk1"/>
    <property type="match status" value="1"/>
</dbReference>
<evidence type="ECO:0000256" key="6">
    <source>
        <dbReference type="ARBA" id="ARBA00022840"/>
    </source>
</evidence>
<dbReference type="FunFam" id="1.10.510.10:FF:000021">
    <property type="entry name" value="Serine/threonine protein kinase"/>
    <property type="match status" value="1"/>
</dbReference>
<evidence type="ECO:0000256" key="4">
    <source>
        <dbReference type="ARBA" id="ARBA00022741"/>
    </source>
</evidence>
<organism evidence="13 14">
    <name type="scientific">Tsukamurella pseudospumae</name>
    <dbReference type="NCBI Taxonomy" id="239498"/>
    <lineage>
        <taxon>Bacteria</taxon>
        <taxon>Bacillati</taxon>
        <taxon>Actinomycetota</taxon>
        <taxon>Actinomycetes</taxon>
        <taxon>Mycobacteriales</taxon>
        <taxon>Tsukamurellaceae</taxon>
        <taxon>Tsukamurella</taxon>
    </lineage>
</organism>
<feature type="domain" description="Protein kinase" evidence="11">
    <location>
        <begin position="11"/>
        <end position="271"/>
    </location>
</feature>
<evidence type="ECO:0000259" key="11">
    <source>
        <dbReference type="PROSITE" id="PS50011"/>
    </source>
</evidence>
<evidence type="ECO:0000313" key="14">
    <source>
        <dbReference type="Proteomes" id="UP000070258"/>
    </source>
</evidence>
<reference evidence="14" key="2">
    <citation type="submission" date="2016-02" db="EMBL/GenBank/DDBJ databases">
        <authorList>
            <person name="Wen L."/>
            <person name="He K."/>
            <person name="Yang H."/>
        </authorList>
    </citation>
    <scope>NUCLEOTIDE SEQUENCE [LARGE SCALE GENOMIC DNA]</scope>
    <source>
        <strain evidence="14">JCM 15929</strain>
    </source>
</reference>
<dbReference type="Proteomes" id="UP000070409">
    <property type="component" value="Unassembled WGS sequence"/>
</dbReference>
<dbReference type="AlphaFoldDB" id="A0A137ZYU4"/>
<dbReference type="InterPro" id="IPR000719">
    <property type="entry name" value="Prot_kinase_dom"/>
</dbReference>
<dbReference type="InterPro" id="IPR011009">
    <property type="entry name" value="Kinase-like_dom_sf"/>
</dbReference>
<dbReference type="PROSITE" id="PS00108">
    <property type="entry name" value="PROTEIN_KINASE_ST"/>
    <property type="match status" value="1"/>
</dbReference>
<accession>A0A137ZYU4</accession>
<dbReference type="STRING" id="239498.AXK60_15840"/>
<feature type="transmembrane region" description="Helical" evidence="10">
    <location>
        <begin position="454"/>
        <end position="479"/>
    </location>
</feature>
<comment type="caution">
    <text evidence="13">The sequence shown here is derived from an EMBL/GenBank/DDBJ whole genome shotgun (WGS) entry which is preliminary data.</text>
</comment>
<dbReference type="GO" id="GO:0005524">
    <property type="term" value="F:ATP binding"/>
    <property type="evidence" value="ECO:0007669"/>
    <property type="project" value="UniProtKB-KW"/>
</dbReference>
<keyword evidence="15" id="KW-1185">Reference proteome</keyword>
<dbReference type="Pfam" id="PF00069">
    <property type="entry name" value="Pkinase"/>
    <property type="match status" value="1"/>
</dbReference>
<dbReference type="Gene3D" id="1.10.510.10">
    <property type="entry name" value="Transferase(Phosphotransferase) domain 1"/>
    <property type="match status" value="1"/>
</dbReference>
<evidence type="ECO:0000313" key="15">
    <source>
        <dbReference type="Proteomes" id="UP000070409"/>
    </source>
</evidence>
<evidence type="ECO:0000256" key="3">
    <source>
        <dbReference type="ARBA" id="ARBA00022679"/>
    </source>
</evidence>
<evidence type="ECO:0000256" key="9">
    <source>
        <dbReference type="SAM" id="MobiDB-lite"/>
    </source>
</evidence>
<evidence type="ECO:0000256" key="2">
    <source>
        <dbReference type="ARBA" id="ARBA00022527"/>
    </source>
</evidence>
<feature type="region of interest" description="Disordered" evidence="9">
    <location>
        <begin position="295"/>
        <end position="316"/>
    </location>
</feature>
<sequence>MLEPGEVFAGYTIERRLGAGGMGEVYVARHPRLPRREALKVLAPNLADDAQFRARFEREADLAASLSHQNIVAVHDRGETDGRLWIALDLVDGVDLGEVVRRGPMPVGEVARVVGDVASALDFAGAQGLIHRDVKPANIMVSTTGRVLLTDFGIARLGAENSELTGTGMTLGTISYASPEQLQGQPVDARSDQYSLAATAFHLLTGSVPFTNTNAGAVIVAHVTAPVPSVRVARPELSARVDAVIARGMAKSSADRYPSSEAFAAELAAALVEAAGSVAPIDPTMIAPDRTVIRPVLHSDDPSTGRPPNKSRSKATSTRIVGAIAAISGLAVVAGTFGPWVVTTFNREGSVYTDRTPGLGKTYSDVVQPGGAWKLLSNGDWYLGITDMGIAAVVVGSLIALVGVALAVTARRVVAVVGAVLGAVGVAGGLYVMVNPDVVDQSSSWLGSTTSTGWGLWMVMVGAVAALAACATEVVASAVDQGIEAARPRVQTRMNG</sequence>
<feature type="transmembrane region" description="Helical" evidence="10">
    <location>
        <begin position="320"/>
        <end position="342"/>
    </location>
</feature>
<keyword evidence="10" id="KW-0812">Transmembrane</keyword>
<keyword evidence="10" id="KW-0472">Membrane</keyword>
<keyword evidence="10" id="KW-1133">Transmembrane helix</keyword>
<evidence type="ECO:0000256" key="10">
    <source>
        <dbReference type="SAM" id="Phobius"/>
    </source>
</evidence>
<dbReference type="CDD" id="cd14014">
    <property type="entry name" value="STKc_PknB_like"/>
    <property type="match status" value="1"/>
</dbReference>
<keyword evidence="6" id="KW-0067">ATP-binding</keyword>
<keyword evidence="2" id="KW-0723">Serine/threonine-protein kinase</keyword>
<name>A0A137ZYU4_9ACTN</name>
<dbReference type="OrthoDB" id="4566579at2"/>
<dbReference type="SMART" id="SM00220">
    <property type="entry name" value="S_TKc"/>
    <property type="match status" value="1"/>
</dbReference>
<dbReference type="EMBL" id="LSRF01000058">
    <property type="protein sequence ID" value="KXP03309.1"/>
    <property type="molecule type" value="Genomic_DNA"/>
</dbReference>
<reference evidence="12 15" key="1">
    <citation type="submission" date="2016-02" db="EMBL/GenBank/DDBJ databases">
        <authorList>
            <person name="Teng J.L."/>
            <person name="Tang Y."/>
            <person name="Huang Y."/>
            <person name="Guo F."/>
            <person name="Wei W."/>
            <person name="Chen J.H."/>
            <person name="Wong S.Y."/>
            <person name="Lau S.K."/>
            <person name="Woo P.C."/>
        </authorList>
    </citation>
    <scope>NUCLEOTIDE SEQUENCE [LARGE SCALE GENOMIC DNA]</scope>
    <source>
        <strain evidence="12 15">JCM 13375</strain>
    </source>
</reference>
<dbReference type="Proteomes" id="UP000070258">
    <property type="component" value="Unassembled WGS sequence"/>
</dbReference>
<keyword evidence="5" id="KW-0418">Kinase</keyword>
<comment type="catalytic activity">
    <reaction evidence="7">
        <text>L-threonyl-[protein] + ATP = O-phospho-L-threonyl-[protein] + ADP + H(+)</text>
        <dbReference type="Rhea" id="RHEA:46608"/>
        <dbReference type="Rhea" id="RHEA-COMP:11060"/>
        <dbReference type="Rhea" id="RHEA-COMP:11605"/>
        <dbReference type="ChEBI" id="CHEBI:15378"/>
        <dbReference type="ChEBI" id="CHEBI:30013"/>
        <dbReference type="ChEBI" id="CHEBI:30616"/>
        <dbReference type="ChEBI" id="CHEBI:61977"/>
        <dbReference type="ChEBI" id="CHEBI:456216"/>
        <dbReference type="EC" id="2.7.11.1"/>
    </reaction>
</comment>
<reference evidence="13" key="3">
    <citation type="submission" date="2016-02" db="EMBL/GenBank/DDBJ databases">
        <authorList>
            <person name="Teng J.L."/>
            <person name="Yang Y."/>
            <person name="Huang Y."/>
            <person name="Guo F."/>
            <person name="Wei W."/>
            <person name="Chen J.H."/>
            <person name="Wong S.Y."/>
            <person name="Lau S.K."/>
            <person name="Woo P.C."/>
        </authorList>
    </citation>
    <scope>NUCLEOTIDE SEQUENCE</scope>
    <source>
        <strain evidence="13">JCM 15929</strain>
    </source>
</reference>
<feature type="transmembrane region" description="Helical" evidence="10">
    <location>
        <begin position="381"/>
        <end position="406"/>
    </location>
</feature>
<feature type="transmembrane region" description="Helical" evidence="10">
    <location>
        <begin position="413"/>
        <end position="434"/>
    </location>
</feature>
<dbReference type="GO" id="GO:0045717">
    <property type="term" value="P:negative regulation of fatty acid biosynthetic process"/>
    <property type="evidence" value="ECO:0007669"/>
    <property type="project" value="UniProtKB-ARBA"/>
</dbReference>
<dbReference type="SUPFAM" id="SSF56112">
    <property type="entry name" value="Protein kinase-like (PK-like)"/>
    <property type="match status" value="1"/>
</dbReference>